<keyword evidence="9" id="KW-1185">Reference proteome</keyword>
<dbReference type="PANTHER" id="PTHR21392">
    <property type="entry name" value="TRNA-URIDINE AMINOCARBOXYPROPYLTRANSFERASE 2"/>
    <property type="match status" value="1"/>
</dbReference>
<dbReference type="AlphaFoldDB" id="A0A6G0XCQ4"/>
<accession>A0A6G0XCQ4</accession>
<keyword evidence="3" id="KW-0949">S-adenosyl-L-methionine</keyword>
<dbReference type="PANTHER" id="PTHR21392:SF0">
    <property type="entry name" value="TRNA-URIDINE AMINOCARBOXYPROPYLTRANSFERASE 2"/>
    <property type="match status" value="1"/>
</dbReference>
<proteinExistence type="inferred from homology"/>
<reference evidence="8 9" key="1">
    <citation type="submission" date="2019-07" db="EMBL/GenBank/DDBJ databases">
        <title>Genomics analysis of Aphanomyces spp. identifies a new class of oomycete effector associated with host adaptation.</title>
        <authorList>
            <person name="Gaulin E."/>
        </authorList>
    </citation>
    <scope>NUCLEOTIDE SEQUENCE [LARGE SCALE GENOMIC DNA]</scope>
    <source>
        <strain evidence="8 9">ATCC 201684</strain>
    </source>
</reference>
<keyword evidence="2" id="KW-0808">Transferase</keyword>
<dbReference type="EC" id="2.5.1.25" evidence="1"/>
<feature type="domain" description="DTW" evidence="7">
    <location>
        <begin position="7"/>
        <end position="191"/>
    </location>
</feature>
<comment type="catalytic activity">
    <reaction evidence="6">
        <text>a uridine in tRNA + S-adenosyl-L-methionine = a 3-[(3S)-3-amino-3-carboxypropyl]uridine in tRNA + S-methyl-5'-thioadenosine + H(+)</text>
        <dbReference type="Rhea" id="RHEA:62432"/>
        <dbReference type="Rhea" id="RHEA-COMP:13339"/>
        <dbReference type="Rhea" id="RHEA-COMP:16092"/>
        <dbReference type="ChEBI" id="CHEBI:15378"/>
        <dbReference type="ChEBI" id="CHEBI:17509"/>
        <dbReference type="ChEBI" id="CHEBI:59789"/>
        <dbReference type="ChEBI" id="CHEBI:65315"/>
        <dbReference type="ChEBI" id="CHEBI:82930"/>
        <dbReference type="EC" id="2.5.1.25"/>
    </reaction>
</comment>
<dbReference type="GO" id="GO:0016432">
    <property type="term" value="F:tRNA-uridine aminocarboxypropyltransferase activity"/>
    <property type="evidence" value="ECO:0007669"/>
    <property type="project" value="UniProtKB-EC"/>
</dbReference>
<evidence type="ECO:0000256" key="2">
    <source>
        <dbReference type="ARBA" id="ARBA00022679"/>
    </source>
</evidence>
<evidence type="ECO:0000313" key="9">
    <source>
        <dbReference type="Proteomes" id="UP000481153"/>
    </source>
</evidence>
<name>A0A6G0XCQ4_9STRA</name>
<dbReference type="InterPro" id="IPR005636">
    <property type="entry name" value="DTW"/>
</dbReference>
<evidence type="ECO:0000256" key="4">
    <source>
        <dbReference type="ARBA" id="ARBA00022694"/>
    </source>
</evidence>
<dbReference type="InterPro" id="IPR039262">
    <property type="entry name" value="DTWD2/TAPT"/>
</dbReference>
<evidence type="ECO:0000256" key="3">
    <source>
        <dbReference type="ARBA" id="ARBA00022691"/>
    </source>
</evidence>
<comment type="similarity">
    <text evidence="5">Belongs to the TDD superfamily. DTWD2 family.</text>
</comment>
<evidence type="ECO:0000259" key="7">
    <source>
        <dbReference type="SMART" id="SM01144"/>
    </source>
</evidence>
<dbReference type="Proteomes" id="UP000481153">
    <property type="component" value="Unassembled WGS sequence"/>
</dbReference>
<evidence type="ECO:0000313" key="8">
    <source>
        <dbReference type="EMBL" id="KAF0737980.1"/>
    </source>
</evidence>
<gene>
    <name evidence="8" type="ORF">Ae201684_005976</name>
</gene>
<comment type="caution">
    <text evidence="8">The sequence shown here is derived from an EMBL/GenBank/DDBJ whole genome shotgun (WGS) entry which is preliminary data.</text>
</comment>
<dbReference type="SMART" id="SM01144">
    <property type="entry name" value="DTW"/>
    <property type="match status" value="1"/>
</dbReference>
<evidence type="ECO:0000256" key="1">
    <source>
        <dbReference type="ARBA" id="ARBA00012386"/>
    </source>
</evidence>
<evidence type="ECO:0000256" key="5">
    <source>
        <dbReference type="ARBA" id="ARBA00034489"/>
    </source>
</evidence>
<dbReference type="EMBL" id="VJMJ01000079">
    <property type="protein sequence ID" value="KAF0737980.1"/>
    <property type="molecule type" value="Genomic_DNA"/>
</dbReference>
<sequence>MELKDSARVVCHECLRPPKVCFCDFVPRPQIATRFRIHCVQHPNEAKRRALSSVPLLEKALSNFTLEVSSDPSQLPVTGKKLLLFPGPSAELLSAADLSPELMLVVVDGTWKEAKKIVQHSADLRELPRVIIQCDQASLYGVLRKEPMEGCVSTLEAVAQAITILEGQEASQQRLLQSFRQLVAAQQAYMEAGIQRNLVYYNGVPKPSQHIQTALVSLPFKCNGERKWYQFYRIDRTLTQESTTYHGEPTLCTYTEAVARCAEINQGLTRGHRFAVRSIDASQELQK</sequence>
<dbReference type="GO" id="GO:0008033">
    <property type="term" value="P:tRNA processing"/>
    <property type="evidence" value="ECO:0007669"/>
    <property type="project" value="UniProtKB-KW"/>
</dbReference>
<protein>
    <recommendedName>
        <fullName evidence="1">tRNA-uridine aminocarboxypropyltransferase</fullName>
        <ecNumber evidence="1">2.5.1.25</ecNumber>
    </recommendedName>
</protein>
<keyword evidence="4" id="KW-0819">tRNA processing</keyword>
<evidence type="ECO:0000256" key="6">
    <source>
        <dbReference type="ARBA" id="ARBA00048718"/>
    </source>
</evidence>
<dbReference type="Pfam" id="PF03942">
    <property type="entry name" value="DTW"/>
    <property type="match status" value="1"/>
</dbReference>
<dbReference type="VEuPathDB" id="FungiDB:AeMF1_006390"/>
<organism evidence="8 9">
    <name type="scientific">Aphanomyces euteiches</name>
    <dbReference type="NCBI Taxonomy" id="100861"/>
    <lineage>
        <taxon>Eukaryota</taxon>
        <taxon>Sar</taxon>
        <taxon>Stramenopiles</taxon>
        <taxon>Oomycota</taxon>
        <taxon>Saprolegniomycetes</taxon>
        <taxon>Saprolegniales</taxon>
        <taxon>Verrucalvaceae</taxon>
        <taxon>Aphanomyces</taxon>
    </lineage>
</organism>